<evidence type="ECO:0000259" key="3">
    <source>
        <dbReference type="Pfam" id="PF18701"/>
    </source>
</evidence>
<keyword evidence="2" id="KW-0472">Membrane</keyword>
<dbReference type="AlphaFoldDB" id="A0A183UQH5"/>
<keyword evidence="2" id="KW-1133">Transmembrane helix</keyword>
<evidence type="ECO:0000313" key="4">
    <source>
        <dbReference type="EMBL" id="VDM42066.1"/>
    </source>
</evidence>
<dbReference type="EMBL" id="UYWY01020604">
    <property type="protein sequence ID" value="VDM42066.1"/>
    <property type="molecule type" value="Genomic_DNA"/>
</dbReference>
<reference evidence="6" key="1">
    <citation type="submission" date="2016-06" db="UniProtKB">
        <authorList>
            <consortium name="WormBaseParasite"/>
        </authorList>
    </citation>
    <scope>IDENTIFICATION</scope>
</reference>
<gene>
    <name evidence="4" type="ORF">TCNE_LOCUS10745</name>
</gene>
<evidence type="ECO:0000313" key="6">
    <source>
        <dbReference type="WBParaSite" id="TCNE_0001074501-mRNA-1"/>
    </source>
</evidence>
<feature type="transmembrane region" description="Helical" evidence="2">
    <location>
        <begin position="525"/>
        <end position="550"/>
    </location>
</feature>
<keyword evidence="5" id="KW-1185">Reference proteome</keyword>
<dbReference type="PANTHER" id="PTHR47331">
    <property type="entry name" value="PHD-TYPE DOMAIN-CONTAINING PROTEIN"/>
    <property type="match status" value="1"/>
</dbReference>
<feature type="domain" description="DUF5641" evidence="3">
    <location>
        <begin position="152"/>
        <end position="239"/>
    </location>
</feature>
<feature type="region of interest" description="Disordered" evidence="1">
    <location>
        <begin position="574"/>
        <end position="593"/>
    </location>
</feature>
<dbReference type="PANTHER" id="PTHR47331:SF1">
    <property type="entry name" value="GAG-LIKE PROTEIN"/>
    <property type="match status" value="1"/>
</dbReference>
<feature type="compositionally biased region" description="Polar residues" evidence="1">
    <location>
        <begin position="249"/>
        <end position="273"/>
    </location>
</feature>
<feature type="region of interest" description="Disordered" evidence="1">
    <location>
        <begin position="244"/>
        <end position="273"/>
    </location>
</feature>
<accession>A0A183UQH5</accession>
<dbReference type="Proteomes" id="UP000050794">
    <property type="component" value="Unassembled WGS sequence"/>
</dbReference>
<reference evidence="4 5" key="2">
    <citation type="submission" date="2018-11" db="EMBL/GenBank/DDBJ databases">
        <authorList>
            <consortium name="Pathogen Informatics"/>
        </authorList>
    </citation>
    <scope>NUCLEOTIDE SEQUENCE [LARGE SCALE GENOMIC DNA]</scope>
</reference>
<keyword evidence="2" id="KW-0812">Transmembrane</keyword>
<evidence type="ECO:0000313" key="5">
    <source>
        <dbReference type="Proteomes" id="UP000050794"/>
    </source>
</evidence>
<feature type="compositionally biased region" description="Basic and acidic residues" evidence="1">
    <location>
        <begin position="574"/>
        <end position="589"/>
    </location>
</feature>
<evidence type="ECO:0000256" key="1">
    <source>
        <dbReference type="SAM" id="MobiDB-lite"/>
    </source>
</evidence>
<evidence type="ECO:0000256" key="2">
    <source>
        <dbReference type="SAM" id="Phobius"/>
    </source>
</evidence>
<dbReference type="Pfam" id="PF24664">
    <property type="entry name" value="Monjiviricetes_fusion"/>
    <property type="match status" value="1"/>
</dbReference>
<dbReference type="Pfam" id="PF18701">
    <property type="entry name" value="DUF5641"/>
    <property type="match status" value="1"/>
</dbReference>
<dbReference type="InterPro" id="IPR040676">
    <property type="entry name" value="DUF5641"/>
</dbReference>
<dbReference type="WBParaSite" id="TCNE_0001074501-mRNA-1">
    <property type="protein sequence ID" value="TCNE_0001074501-mRNA-1"/>
    <property type="gene ID" value="TCNE_0001074501"/>
</dbReference>
<name>A0A183UQH5_TOXCA</name>
<sequence>MVPNGHQRIHPTGLPSLNDHFLLIAKLTTWKPLQNTWSQQHNKHFGTEPFAFMDPTRFYSWLKLVHIVTKVLQFLQKTRGRTSEGIIKHTLLGRYKGKKHLLAVKALLRQQDADGFWRWRADSPIPVYHEKRSILSSSRGITLSWNFLSYIKFWTVWQREYLHLLRERQQHRHSGPYAYTRREPQVGEIVPPSTPNTLRGNWKLARIIQTPRTSDGTVRTATVRTASGRIIAPPISNLYPLEVTEEHQQPNSSANEISAVVTSKEANSATNSSRRLITRSMTRTSISAVALTSTTDFPRPNRTRTLPFPLLAACILYSVASGDRILAQLCPYQHMGAGSAYWTSINDPTAAARILIGRTDISARYVGDLLLVSKCHNITITKAYWNHQHDDHCYEWLPVKVEGTVHFINPVTWEVEPTSRRIPCPWKASPKSVENLPPPRLIPLMETETRVIFNSSKHADLTRKLLQFAVDRLDRERMLEPARQHSQKEHVWRTTAEELLYELDHEFSTAMEVIENTLSSTASRWRLIISGAAAAALFIISGACITYCKVLPLCRTNARKEVIIHLNDCKPRERGQLEEESSGSREDTNKPAAPLNATYVPFRILLQ</sequence>
<proteinExistence type="predicted"/>
<organism evidence="5 6">
    <name type="scientific">Toxocara canis</name>
    <name type="common">Canine roundworm</name>
    <dbReference type="NCBI Taxonomy" id="6265"/>
    <lineage>
        <taxon>Eukaryota</taxon>
        <taxon>Metazoa</taxon>
        <taxon>Ecdysozoa</taxon>
        <taxon>Nematoda</taxon>
        <taxon>Chromadorea</taxon>
        <taxon>Rhabditida</taxon>
        <taxon>Spirurina</taxon>
        <taxon>Ascaridomorpha</taxon>
        <taxon>Ascaridoidea</taxon>
        <taxon>Toxocaridae</taxon>
        <taxon>Toxocara</taxon>
    </lineage>
</organism>
<protein>
    <submittedName>
        <fullName evidence="6">DUF5641 domain-containing protein</fullName>
    </submittedName>
</protein>